<dbReference type="InterPro" id="IPR001611">
    <property type="entry name" value="Leu-rich_rpt"/>
</dbReference>
<dbReference type="RefSeq" id="XP_008227111.2">
    <property type="nucleotide sequence ID" value="XM_008228889.2"/>
</dbReference>
<evidence type="ECO:0000256" key="1">
    <source>
        <dbReference type="ARBA" id="ARBA00004479"/>
    </source>
</evidence>
<dbReference type="Pfam" id="PF00560">
    <property type="entry name" value="LRR_1"/>
    <property type="match status" value="5"/>
</dbReference>
<dbReference type="InterPro" id="IPR046956">
    <property type="entry name" value="RLP23-like"/>
</dbReference>
<keyword evidence="6" id="KW-0675">Receptor</keyword>
<dbReference type="PANTHER" id="PTHR48061:SF46">
    <property type="entry name" value="LEUCINE-RICH REPEAT-CONTAINING N-TERMINAL PLANT-TYPE DOMAIN-CONTAINING PROTEIN"/>
    <property type="match status" value="1"/>
</dbReference>
<dbReference type="Proteomes" id="UP000694861">
    <property type="component" value="Linkage group LG3"/>
</dbReference>
<keyword evidence="8" id="KW-1185">Reference proteome</keyword>
<dbReference type="Gene3D" id="3.80.10.10">
    <property type="entry name" value="Ribonuclease Inhibitor"/>
    <property type="match status" value="2"/>
</dbReference>
<name>A0ABM0NMS1_PRUMU</name>
<keyword evidence="7" id="KW-0325">Glycoprotein</keyword>
<reference evidence="9" key="2">
    <citation type="submission" date="2025-08" db="UniProtKB">
        <authorList>
            <consortium name="RefSeq"/>
        </authorList>
    </citation>
    <scope>IDENTIFICATION</scope>
</reference>
<keyword evidence="2" id="KW-0812">Transmembrane</keyword>
<organism evidence="8 9">
    <name type="scientific">Prunus mume</name>
    <name type="common">Japanese apricot</name>
    <name type="synonym">Armeniaca mume</name>
    <dbReference type="NCBI Taxonomy" id="102107"/>
    <lineage>
        <taxon>Eukaryota</taxon>
        <taxon>Viridiplantae</taxon>
        <taxon>Streptophyta</taxon>
        <taxon>Embryophyta</taxon>
        <taxon>Tracheophyta</taxon>
        <taxon>Spermatophyta</taxon>
        <taxon>Magnoliopsida</taxon>
        <taxon>eudicotyledons</taxon>
        <taxon>Gunneridae</taxon>
        <taxon>Pentapetalae</taxon>
        <taxon>rosids</taxon>
        <taxon>fabids</taxon>
        <taxon>Rosales</taxon>
        <taxon>Rosaceae</taxon>
        <taxon>Amygdaloideae</taxon>
        <taxon>Amygdaleae</taxon>
        <taxon>Prunus</taxon>
    </lineage>
</organism>
<evidence type="ECO:0000256" key="3">
    <source>
        <dbReference type="ARBA" id="ARBA00022729"/>
    </source>
</evidence>
<dbReference type="GeneID" id="103326642"/>
<gene>
    <name evidence="9" type="primary">LOC103326642</name>
</gene>
<keyword evidence="3" id="KW-0732">Signal</keyword>
<dbReference type="Pfam" id="PF13516">
    <property type="entry name" value="LRR_6"/>
    <property type="match status" value="1"/>
</dbReference>
<evidence type="ECO:0000313" key="8">
    <source>
        <dbReference type="Proteomes" id="UP000694861"/>
    </source>
</evidence>
<evidence type="ECO:0000256" key="4">
    <source>
        <dbReference type="ARBA" id="ARBA00022989"/>
    </source>
</evidence>
<protein>
    <submittedName>
        <fullName evidence="9">Receptor-like protein 12</fullName>
    </submittedName>
</protein>
<keyword evidence="4" id="KW-1133">Transmembrane helix</keyword>
<evidence type="ECO:0000256" key="2">
    <source>
        <dbReference type="ARBA" id="ARBA00022692"/>
    </source>
</evidence>
<dbReference type="PANTHER" id="PTHR48061">
    <property type="entry name" value="LEUCINE-RICH REPEAT RECEPTOR PROTEIN KINASE EMS1-LIKE-RELATED"/>
    <property type="match status" value="1"/>
</dbReference>
<comment type="subcellular location">
    <subcellularLocation>
        <location evidence="1">Membrane</location>
        <topology evidence="1">Single-pass type I membrane protein</topology>
    </subcellularLocation>
</comment>
<evidence type="ECO:0000256" key="6">
    <source>
        <dbReference type="ARBA" id="ARBA00023170"/>
    </source>
</evidence>
<sequence length="555" mass="63427">MSSVVPDSFKNLSSSLKTLELSDCHLQGKFPESIFHLPNLRLLDLNDNYNLTGYFPKSNWSSPLEMLDISYTRISVDWHHLTRNFKSLRDLYLSNCSFVGSHLALPGNLTQIMWLDLLSNSFGGQIPWLLLNLETLTYLDLSRNNYVGQFPEVDSNWTLNSSLYDFSKQQLVGPIPRHLTMLFLYENQLNGTIPSWSGSLPSLERLDLTSNQLSGNIIKFHGLILRSIFELENLRVLGLSSNQLSGNIIDFQSRSLSLLDLSSNNLSGNLEFEKFSKLQSLRAFNLSFNHLSLSFNHLSNNTWPQLEALDLSSCNIRQLRWKNLQYLDLCNNSLQGELPIPPLSSYYFFISNNQFTGEMPPTICSLSMLHQCIGNFSQSLSVLDLRNNKFHGAIPSTFSKGKLLRNLNLNGKQLEGSLPPTLLTCRELEVLDLGNNKIQGTFSNWLESLLNLQVLILRSNKFYGEICLPKTKFPFQKLHVIDLSNNRFSGLLLTKYFEHLMAMINSQEHELKYMGEGYYQDTVVVTIKGIEFEMEKILTFFTIIDFSNNTFRGEI</sequence>
<dbReference type="InterPro" id="IPR032675">
    <property type="entry name" value="LRR_dom_sf"/>
</dbReference>
<reference evidence="8" key="1">
    <citation type="journal article" date="2012" name="Nat. Commun.">
        <title>The genome of Prunus mume.</title>
        <authorList>
            <person name="Zhang Q."/>
            <person name="Chen W."/>
            <person name="Sun L."/>
            <person name="Zhao F."/>
            <person name="Huang B."/>
            <person name="Yang W."/>
            <person name="Tao Y."/>
            <person name="Wang J."/>
            <person name="Yuan Z."/>
            <person name="Fan G."/>
            <person name="Xing Z."/>
            <person name="Han C."/>
            <person name="Pan H."/>
            <person name="Zhong X."/>
            <person name="Shi W."/>
            <person name="Liang X."/>
            <person name="Du D."/>
            <person name="Sun F."/>
            <person name="Xu Z."/>
            <person name="Hao R."/>
            <person name="Lv T."/>
            <person name="Lv Y."/>
            <person name="Zheng Z."/>
            <person name="Sun M."/>
            <person name="Luo L."/>
            <person name="Cai M."/>
            <person name="Gao Y."/>
            <person name="Wang J."/>
            <person name="Yin Y."/>
            <person name="Xu X."/>
            <person name="Cheng T."/>
            <person name="Wang J."/>
        </authorList>
    </citation>
    <scope>NUCLEOTIDE SEQUENCE [LARGE SCALE GENOMIC DNA]</scope>
</reference>
<accession>A0ABM0NMS1</accession>
<proteinExistence type="predicted"/>
<keyword evidence="5" id="KW-0472">Membrane</keyword>
<dbReference type="SUPFAM" id="SSF52058">
    <property type="entry name" value="L domain-like"/>
    <property type="match status" value="2"/>
</dbReference>
<evidence type="ECO:0000256" key="5">
    <source>
        <dbReference type="ARBA" id="ARBA00023136"/>
    </source>
</evidence>
<evidence type="ECO:0000256" key="7">
    <source>
        <dbReference type="ARBA" id="ARBA00023180"/>
    </source>
</evidence>
<evidence type="ECO:0000313" key="9">
    <source>
        <dbReference type="RefSeq" id="XP_008227111.2"/>
    </source>
</evidence>